<dbReference type="InterPro" id="IPR007040">
    <property type="entry name" value="Ribosome_modulation_factor"/>
</dbReference>
<dbReference type="InterPro" id="IPR023200">
    <property type="entry name" value="RMF_sf"/>
</dbReference>
<keyword evidence="1" id="KW-0963">Cytoplasm</keyword>
<dbReference type="RefSeq" id="WP_095616329.1">
    <property type="nucleotide sequence ID" value="NZ_NSKD01000001.1"/>
</dbReference>
<dbReference type="NCBIfam" id="NF011162">
    <property type="entry name" value="PRK14563.1"/>
    <property type="match status" value="1"/>
</dbReference>
<sequence>MARSGELGWDLESLNKAYDHGYMAASVHMEPSRCPYWTDVIRAAWEAGWEDGHLACTMKPGNSTSRTGPEGNGSSSLDPLFSSLSA</sequence>
<protein>
    <recommendedName>
        <fullName evidence="6">Ribosome modulation factor</fullName>
    </recommendedName>
</protein>
<organism evidence="4 5">
    <name type="scientific">Halovibrio salipaludis</name>
    <dbReference type="NCBI Taxonomy" id="2032626"/>
    <lineage>
        <taxon>Bacteria</taxon>
        <taxon>Pseudomonadati</taxon>
        <taxon>Pseudomonadota</taxon>
        <taxon>Gammaproteobacteria</taxon>
        <taxon>Oceanospirillales</taxon>
        <taxon>Halomonadaceae</taxon>
        <taxon>Halovibrio</taxon>
    </lineage>
</organism>
<proteinExistence type="predicted"/>
<dbReference type="Proteomes" id="UP000218896">
    <property type="component" value="Unassembled WGS sequence"/>
</dbReference>
<evidence type="ECO:0000256" key="1">
    <source>
        <dbReference type="ARBA" id="ARBA00022490"/>
    </source>
</evidence>
<keyword evidence="2" id="KW-0810">Translation regulation</keyword>
<keyword evidence="5" id="KW-1185">Reference proteome</keyword>
<evidence type="ECO:0008006" key="6">
    <source>
        <dbReference type="Google" id="ProtNLM"/>
    </source>
</evidence>
<evidence type="ECO:0000313" key="4">
    <source>
        <dbReference type="EMBL" id="PAU82234.1"/>
    </source>
</evidence>
<feature type="region of interest" description="Disordered" evidence="3">
    <location>
        <begin position="56"/>
        <end position="86"/>
    </location>
</feature>
<name>A0A2A2FBX9_9GAMM</name>
<evidence type="ECO:0000256" key="2">
    <source>
        <dbReference type="ARBA" id="ARBA00022845"/>
    </source>
</evidence>
<dbReference type="AlphaFoldDB" id="A0A2A2FBX9"/>
<comment type="caution">
    <text evidence="4">The sequence shown here is derived from an EMBL/GenBank/DDBJ whole genome shotgun (WGS) entry which is preliminary data.</text>
</comment>
<evidence type="ECO:0000256" key="3">
    <source>
        <dbReference type="SAM" id="MobiDB-lite"/>
    </source>
</evidence>
<evidence type="ECO:0000313" key="5">
    <source>
        <dbReference type="Proteomes" id="UP000218896"/>
    </source>
</evidence>
<dbReference type="EMBL" id="NSKD01000001">
    <property type="protein sequence ID" value="PAU82234.1"/>
    <property type="molecule type" value="Genomic_DNA"/>
</dbReference>
<gene>
    <name evidence="4" type="ORF">CK501_03570</name>
</gene>
<feature type="compositionally biased region" description="Low complexity" evidence="3">
    <location>
        <begin position="74"/>
        <end position="86"/>
    </location>
</feature>
<dbReference type="Pfam" id="PF04957">
    <property type="entry name" value="RMF"/>
    <property type="match status" value="1"/>
</dbReference>
<accession>A0A2A2FBX9</accession>
<reference evidence="4 5" key="1">
    <citation type="submission" date="2017-08" db="EMBL/GenBank/DDBJ databases">
        <title>Halovibrio sewagensis sp. nov., isolated from wastewater of high salinity.</title>
        <authorList>
            <person name="Dong X."/>
            <person name="Zhang G."/>
        </authorList>
    </citation>
    <scope>NUCLEOTIDE SEQUENCE [LARGE SCALE GENOMIC DNA]</scope>
    <source>
        <strain evidence="4 5">YL5-2</strain>
    </source>
</reference>
<dbReference type="Gene3D" id="1.10.10.620">
    <property type="entry name" value="ribosome modulation factor like domain"/>
    <property type="match status" value="1"/>
</dbReference>
<dbReference type="GO" id="GO:0006417">
    <property type="term" value="P:regulation of translation"/>
    <property type="evidence" value="ECO:0007669"/>
    <property type="project" value="UniProtKB-KW"/>
</dbReference>